<comment type="subcellular location">
    <subcellularLocation>
        <location evidence="6">Membrane</location>
        <topology evidence="6">Single-pass membrane protein</topology>
    </subcellularLocation>
    <subcellularLocation>
        <location evidence="6">Endoplasmic reticulum membrane</location>
        <topology evidence="6">Single-pass membrane protein</topology>
    </subcellularLocation>
</comment>
<keyword evidence="5 6" id="KW-0472">Membrane</keyword>
<feature type="transmembrane region" description="Helical" evidence="6">
    <location>
        <begin position="66"/>
        <end position="87"/>
    </location>
</feature>
<evidence type="ECO:0000256" key="5">
    <source>
        <dbReference type="ARBA" id="ARBA00023136"/>
    </source>
</evidence>
<evidence type="ECO:0000256" key="2">
    <source>
        <dbReference type="ARBA" id="ARBA00022692"/>
    </source>
</evidence>
<proteinExistence type="inferred from homology"/>
<dbReference type="Pfam" id="PF06624">
    <property type="entry name" value="RAMP4"/>
    <property type="match status" value="1"/>
</dbReference>
<comment type="similarity">
    <text evidence="1 6">Belongs to the RAMP4 family.</text>
</comment>
<dbReference type="InterPro" id="IPR010580">
    <property type="entry name" value="ER_stress-assoc"/>
</dbReference>
<sequence length="93" mass="10550">MLKKSNEHSTPGRDSVFKIIQFVVAYKKAQTPVQRIRNEKFAKQQNAKRGKPTFEPMAKNDSKKSLSPVLVGLLAFIIFGGLAFELLSRILFR</sequence>
<evidence type="ECO:0000256" key="1">
    <source>
        <dbReference type="ARBA" id="ARBA00005500"/>
    </source>
</evidence>
<evidence type="ECO:0000313" key="8">
    <source>
        <dbReference type="EMBL" id="RKF59167.1"/>
    </source>
</evidence>
<protein>
    <recommendedName>
        <fullName evidence="6">Stress-associated endoplasmic reticulum protein</fullName>
    </recommendedName>
</protein>
<evidence type="ECO:0000256" key="6">
    <source>
        <dbReference type="RuleBase" id="RU364120"/>
    </source>
</evidence>
<feature type="region of interest" description="Disordered" evidence="7">
    <location>
        <begin position="40"/>
        <end position="61"/>
    </location>
</feature>
<keyword evidence="3 6" id="KW-0256">Endoplasmic reticulum</keyword>
<comment type="function">
    <text evidence="6">Interacts with target proteins during translocation into the lumen of the endoplasmic reticulum. Protects unfolded target proteins against degradation and facilitate correct glycosylation.</text>
</comment>
<dbReference type="OrthoDB" id="16679at2759"/>
<comment type="caution">
    <text evidence="8">The sequence shown here is derived from an EMBL/GenBank/DDBJ whole genome shotgun (WGS) entry which is preliminary data.</text>
</comment>
<dbReference type="Proteomes" id="UP000286134">
    <property type="component" value="Unassembled WGS sequence"/>
</dbReference>
<evidence type="ECO:0000313" key="9">
    <source>
        <dbReference type="Proteomes" id="UP000286134"/>
    </source>
</evidence>
<evidence type="ECO:0000256" key="4">
    <source>
        <dbReference type="ARBA" id="ARBA00022989"/>
    </source>
</evidence>
<organism evidence="8 9">
    <name type="scientific">Erysiphe neolycopersici</name>
    <dbReference type="NCBI Taxonomy" id="212602"/>
    <lineage>
        <taxon>Eukaryota</taxon>
        <taxon>Fungi</taxon>
        <taxon>Dikarya</taxon>
        <taxon>Ascomycota</taxon>
        <taxon>Pezizomycotina</taxon>
        <taxon>Leotiomycetes</taxon>
        <taxon>Erysiphales</taxon>
        <taxon>Erysiphaceae</taxon>
        <taxon>Erysiphe</taxon>
    </lineage>
</organism>
<dbReference type="GO" id="GO:0005789">
    <property type="term" value="C:endoplasmic reticulum membrane"/>
    <property type="evidence" value="ECO:0007669"/>
    <property type="project" value="UniProtKB-SubCell"/>
</dbReference>
<accession>A0A420HP54</accession>
<reference evidence="8 9" key="1">
    <citation type="journal article" date="2018" name="BMC Genomics">
        <title>Comparative genome analyses reveal sequence features reflecting distinct modes of host-adaptation between dicot and monocot powdery mildew.</title>
        <authorList>
            <person name="Wu Y."/>
            <person name="Ma X."/>
            <person name="Pan Z."/>
            <person name="Kale S.D."/>
            <person name="Song Y."/>
            <person name="King H."/>
            <person name="Zhang Q."/>
            <person name="Presley C."/>
            <person name="Deng X."/>
            <person name="Wei C.I."/>
            <person name="Xiao S."/>
        </authorList>
    </citation>
    <scope>NUCLEOTIDE SEQUENCE [LARGE SCALE GENOMIC DNA]</scope>
    <source>
        <strain evidence="8">UMSG2</strain>
    </source>
</reference>
<keyword evidence="9" id="KW-1185">Reference proteome</keyword>
<dbReference type="EMBL" id="MCFK01006240">
    <property type="protein sequence ID" value="RKF59167.1"/>
    <property type="molecule type" value="Genomic_DNA"/>
</dbReference>
<dbReference type="AlphaFoldDB" id="A0A420HP54"/>
<gene>
    <name evidence="8" type="ORF">OnM2_062046</name>
</gene>
<keyword evidence="2 6" id="KW-0812">Transmembrane</keyword>
<evidence type="ECO:0000256" key="3">
    <source>
        <dbReference type="ARBA" id="ARBA00022824"/>
    </source>
</evidence>
<keyword evidence="4 6" id="KW-1133">Transmembrane helix</keyword>
<name>A0A420HP54_9PEZI</name>
<evidence type="ECO:0000256" key="7">
    <source>
        <dbReference type="SAM" id="MobiDB-lite"/>
    </source>
</evidence>